<dbReference type="OrthoDB" id="5242243at2"/>
<dbReference type="AlphaFoldDB" id="A0A660LF25"/>
<accession>A0A660LF25</accession>
<dbReference type="Proteomes" id="UP000278962">
    <property type="component" value="Unassembled WGS sequence"/>
</dbReference>
<reference evidence="1 2" key="1">
    <citation type="submission" date="2018-10" db="EMBL/GenBank/DDBJ databases">
        <title>Genomic Encyclopedia of Archaeal and Bacterial Type Strains, Phase II (KMG-II): from individual species to whole genera.</title>
        <authorList>
            <person name="Goeker M."/>
        </authorList>
    </citation>
    <scope>NUCLEOTIDE SEQUENCE [LARGE SCALE GENOMIC DNA]</scope>
    <source>
        <strain evidence="1 2">DSM 14954</strain>
    </source>
</reference>
<sequence>MPICRFAAEPPQGGLPADETLKAEFLAACLRIETDPDDPELGEAGEITWFPDRTWSGRTYVPATARTSTGLELFGYVSFAPGDEPSELYAFADYTPDVADDHPEWRMDISQEVIGSWRGDNGDVAAMTLIWGVPFERRGRMVSALLGETAVDETTLVGDHFTLLAPDDYGGEYLSVVLQDAAGNELLRESLYEDE</sequence>
<dbReference type="EMBL" id="RBIL01000001">
    <property type="protein sequence ID" value="RKQ92520.1"/>
    <property type="molecule type" value="Genomic_DNA"/>
</dbReference>
<name>A0A660LF25_9ACTN</name>
<gene>
    <name evidence="1" type="ORF">C8N24_2370</name>
</gene>
<evidence type="ECO:0000313" key="1">
    <source>
        <dbReference type="EMBL" id="RKQ92520.1"/>
    </source>
</evidence>
<keyword evidence="2" id="KW-1185">Reference proteome</keyword>
<evidence type="ECO:0000313" key="2">
    <source>
        <dbReference type="Proteomes" id="UP000278962"/>
    </source>
</evidence>
<proteinExistence type="predicted"/>
<protein>
    <submittedName>
        <fullName evidence="1">Uncharacterized protein</fullName>
    </submittedName>
</protein>
<comment type="caution">
    <text evidence="1">The sequence shown here is derived from an EMBL/GenBank/DDBJ whole genome shotgun (WGS) entry which is preliminary data.</text>
</comment>
<organism evidence="1 2">
    <name type="scientific">Solirubrobacter pauli</name>
    <dbReference type="NCBI Taxonomy" id="166793"/>
    <lineage>
        <taxon>Bacteria</taxon>
        <taxon>Bacillati</taxon>
        <taxon>Actinomycetota</taxon>
        <taxon>Thermoleophilia</taxon>
        <taxon>Solirubrobacterales</taxon>
        <taxon>Solirubrobacteraceae</taxon>
        <taxon>Solirubrobacter</taxon>
    </lineage>
</organism>
<dbReference type="RefSeq" id="WP_121250212.1">
    <property type="nucleotide sequence ID" value="NZ_RBIL01000001.1"/>
</dbReference>